<sequence>MHVNPTGSIETHDVQKVQKNISEGKAFHQTLGPLVDGSDTRFDSLFLQAGEQWNVPPRLLKAMARAESNFNPRAVSHAGAQGMMQLMPETGRSLGVRDPFDPEENIGAAAKYMRSLLDRYDGDVKLALAAYNAGPGNVEKYQGIPPFKETQKYVAKILGSLDGDRVQMRNDSAPDSMRPDLAQEAFGDKMKAVGIVSPELLKFWVDLKLMRAVLSAEEKRNQEV</sequence>
<dbReference type="SUPFAM" id="SSF53955">
    <property type="entry name" value="Lysozyme-like"/>
    <property type="match status" value="1"/>
</dbReference>
<dbReference type="InterPro" id="IPR023346">
    <property type="entry name" value="Lysozyme-like_dom_sf"/>
</dbReference>
<gene>
    <name evidence="3" type="ORF">DCMF_27255</name>
</gene>
<proteinExistence type="inferred from homology"/>
<reference evidence="3 4" key="1">
    <citation type="submission" date="2016-10" db="EMBL/GenBank/DDBJ databases">
        <title>Complete Genome Sequence of Peptococcaceae strain DCMF.</title>
        <authorList>
            <person name="Edwards R.J."/>
            <person name="Holland S.I."/>
            <person name="Deshpande N.P."/>
            <person name="Wong Y.K."/>
            <person name="Ertan H."/>
            <person name="Manefield M."/>
            <person name="Russell T.L."/>
            <person name="Lee M.J."/>
        </authorList>
    </citation>
    <scope>NUCLEOTIDE SEQUENCE [LARGE SCALE GENOMIC DNA]</scope>
    <source>
        <strain evidence="3 4">DCMF</strain>
    </source>
</reference>
<evidence type="ECO:0000313" key="4">
    <source>
        <dbReference type="Proteomes" id="UP000323521"/>
    </source>
</evidence>
<dbReference type="OrthoDB" id="9815002at2"/>
<dbReference type="InterPro" id="IPR000189">
    <property type="entry name" value="Transglyc_AS"/>
</dbReference>
<feature type="domain" description="Transglycosylase SLT" evidence="2">
    <location>
        <begin position="45"/>
        <end position="153"/>
    </location>
</feature>
<dbReference type="EMBL" id="CP017634">
    <property type="protein sequence ID" value="ATW27960.1"/>
    <property type="molecule type" value="Genomic_DNA"/>
</dbReference>
<dbReference type="Pfam" id="PF01464">
    <property type="entry name" value="SLT"/>
    <property type="match status" value="1"/>
</dbReference>
<dbReference type="KEGG" id="fwa:DCMF_27255"/>
<protein>
    <recommendedName>
        <fullName evidence="2">Transglycosylase SLT domain-containing protein</fullName>
    </recommendedName>
</protein>
<keyword evidence="4" id="KW-1185">Reference proteome</keyword>
<dbReference type="GO" id="GO:0016020">
    <property type="term" value="C:membrane"/>
    <property type="evidence" value="ECO:0007669"/>
    <property type="project" value="InterPro"/>
</dbReference>
<dbReference type="InterPro" id="IPR008258">
    <property type="entry name" value="Transglycosylase_SLT_dom_1"/>
</dbReference>
<dbReference type="AlphaFoldDB" id="A0A3G1KZW7"/>
<name>A0A3G1KZW7_FORW1</name>
<comment type="similarity">
    <text evidence="1">Belongs to the transglycosylase Slt family.</text>
</comment>
<accession>A0A3G1KZW7</accession>
<evidence type="ECO:0000256" key="1">
    <source>
        <dbReference type="ARBA" id="ARBA00007734"/>
    </source>
</evidence>
<dbReference type="PANTHER" id="PTHR37423">
    <property type="entry name" value="SOLUBLE LYTIC MUREIN TRANSGLYCOSYLASE-RELATED"/>
    <property type="match status" value="1"/>
</dbReference>
<evidence type="ECO:0000259" key="2">
    <source>
        <dbReference type="Pfam" id="PF01464"/>
    </source>
</evidence>
<dbReference type="PANTHER" id="PTHR37423:SF2">
    <property type="entry name" value="MEMBRANE-BOUND LYTIC MUREIN TRANSGLYCOSYLASE C"/>
    <property type="match status" value="1"/>
</dbReference>
<dbReference type="GO" id="GO:0000270">
    <property type="term" value="P:peptidoglycan metabolic process"/>
    <property type="evidence" value="ECO:0007669"/>
    <property type="project" value="InterPro"/>
</dbReference>
<organism evidence="3 4">
    <name type="scientific">Formimonas warabiya</name>
    <dbReference type="NCBI Taxonomy" id="1761012"/>
    <lineage>
        <taxon>Bacteria</taxon>
        <taxon>Bacillati</taxon>
        <taxon>Bacillota</taxon>
        <taxon>Clostridia</taxon>
        <taxon>Eubacteriales</taxon>
        <taxon>Peptococcaceae</taxon>
        <taxon>Candidatus Formimonas</taxon>
    </lineage>
</organism>
<dbReference type="CDD" id="cd00254">
    <property type="entry name" value="LT-like"/>
    <property type="match status" value="1"/>
</dbReference>
<dbReference type="RefSeq" id="WP_148137352.1">
    <property type="nucleotide sequence ID" value="NZ_CP017634.1"/>
</dbReference>
<dbReference type="PROSITE" id="PS00922">
    <property type="entry name" value="TRANSGLYCOSYLASE"/>
    <property type="match status" value="1"/>
</dbReference>
<dbReference type="Proteomes" id="UP000323521">
    <property type="component" value="Chromosome"/>
</dbReference>
<evidence type="ECO:0000313" key="3">
    <source>
        <dbReference type="EMBL" id="ATW27960.1"/>
    </source>
</evidence>
<dbReference type="Gene3D" id="1.10.530.10">
    <property type="match status" value="1"/>
</dbReference>
<dbReference type="GO" id="GO:0008933">
    <property type="term" value="F:peptidoglycan lytic transglycosylase activity"/>
    <property type="evidence" value="ECO:0007669"/>
    <property type="project" value="InterPro"/>
</dbReference>